<feature type="transmembrane region" description="Helical" evidence="1">
    <location>
        <begin position="1037"/>
        <end position="1061"/>
    </location>
</feature>
<dbReference type="Pfam" id="PF02353">
    <property type="entry name" value="CMAS"/>
    <property type="match status" value="1"/>
</dbReference>
<proteinExistence type="predicted"/>
<dbReference type="FunFam" id="1.10.405.20:FF:000001">
    <property type="entry name" value="Amine oxidase"/>
    <property type="match status" value="1"/>
</dbReference>
<keyword evidence="1" id="KW-1133">Transmembrane helix</keyword>
<dbReference type="Pfam" id="PF13450">
    <property type="entry name" value="NAD_binding_8"/>
    <property type="match status" value="1"/>
</dbReference>
<dbReference type="EMBL" id="HBFK01015825">
    <property type="protein sequence ID" value="CAD8743258.1"/>
    <property type="molecule type" value="Transcribed_RNA"/>
</dbReference>
<protein>
    <recommendedName>
        <fullName evidence="3">Amine oxidase domain-containing protein</fullName>
    </recommendedName>
</protein>
<accession>A0A7S0TSE4</accession>
<dbReference type="AlphaFoldDB" id="A0A7S0TSE4"/>
<dbReference type="InterPro" id="IPR029063">
    <property type="entry name" value="SAM-dependent_MTases_sf"/>
</dbReference>
<dbReference type="CDD" id="cd02440">
    <property type="entry name" value="AdoMet_MTases"/>
    <property type="match status" value="1"/>
</dbReference>
<keyword evidence="1" id="KW-0812">Transmembrane</keyword>
<dbReference type="InterPro" id="IPR050723">
    <property type="entry name" value="CFA/CMAS"/>
</dbReference>
<evidence type="ECO:0000256" key="1">
    <source>
        <dbReference type="SAM" id="Phobius"/>
    </source>
</evidence>
<sequence>MVGKTSRLLASNGVRPPGTPGVRKVAVVGSGISGLSAAYLLETNGMQVTLFESEATFGGHTLTDETIKGVPVDLGFQVFNRTTYGHFEQFLEALGVDSEESDMSFSLSVDGGKLEWGSHDLSSIFAQKKNLFSPSFLGMISEVLRFGKEAPKVLDDEEYKDMDLEGYLKKHSFSRTFTFNYLLPMCAAVWSVSNKQCLKFPIQVLVRFWVNHHLLDILVRPKWRVVKGRSRTYVEAVVSGLRDARAKTAVVSAERGPQGVMLRTSDGRVERFNDVVFATHTDVTLKALGGGATRAEREVLEGVPYALNDVYLHRDPALMPKDRRVWASWNCLDFSHLNKDSPSDKAVCVSYWVNSLQRLPEGTGDMFVTLNPPQAPDAALTVRRLQLSHPMFGYESREAQRRLPEIQGQGGVWFCGAWCGYGFHEDGIKAAVSVVEAMGGSVPWRPRPTSPNVSWSHWLYMRAVKAMASKSVTKGSMRLILPSGHEMTFGVPREGGAVKLPPWHKRKRGPDAEPLHTRVRVHDTNFFSRIANDTDIGLGESYMYGEYDPDDLTEFVGVLTQNIAAVNAAQSELGIANWVGTKLQTLAHFARANTIEGSRKNINEHYDLGNDMYRLFLDDTWMYSSGVFNSPTDTLYQSQLNKLDLIIQKCELKPTDRLLEIGCGWGGFAVRAAKASGCHVTGITISEEQYKFCQERIKREGLQDRVTVLFCDYRCMDHMKHSFDKLVSIEMIEAVGHENLGEYFAIIDNMLKPGGKAVIQAITYKDEHYQSYCNCSDFIRRHIFPGGHLPSMQCMQEICANTSLCLYHVQDIGLDYATTLKMWHDKWIAAEADIKALGHDDVFFRKWRFYFSYCEAGFEQGFIHNYQIVWSKSPIELPRSVIAARGNSSVSSTPSTGFTGGMLMVWCFLSGTAAGKYLEHMWIAPLFAVLFVLLRNFSLSLTPSLFPSAFSALDFEARTLWHSSIVGLAFSLSTTFLLSLGLSKGSFDSLFTSGPGVENWQCNTMLGLCCGYCVCALWDGVTHSRALTRREVTRNTIALCVATVCLAKQVLVPYVCLAFVAEAHSVALHMQDLLLLMGLRSRLVAGLHWATLLIARIIGHAVLTHKVFTDRALFPSEALFYVALVGMVSLNILNFRMAADLYVLGAPGARVARVVKQD</sequence>
<dbReference type="SUPFAM" id="SSF53335">
    <property type="entry name" value="S-adenosyl-L-methionine-dependent methyltransferases"/>
    <property type="match status" value="1"/>
</dbReference>
<dbReference type="PANTHER" id="PTHR43667">
    <property type="entry name" value="CYCLOPROPANE-FATTY-ACYL-PHOSPHOLIPID SYNTHASE"/>
    <property type="match status" value="1"/>
</dbReference>
<keyword evidence="1" id="KW-0472">Membrane</keyword>
<evidence type="ECO:0000313" key="2">
    <source>
        <dbReference type="EMBL" id="CAD8743258.1"/>
    </source>
</evidence>
<dbReference type="SUPFAM" id="SSF51905">
    <property type="entry name" value="FAD/NAD(P)-binding domain"/>
    <property type="match status" value="1"/>
</dbReference>
<dbReference type="PANTHER" id="PTHR43667:SF2">
    <property type="entry name" value="FATTY ACID C-METHYL TRANSFERASE"/>
    <property type="match status" value="1"/>
</dbReference>
<name>A0A7S0TSE4_HEMAN</name>
<gene>
    <name evidence="2" type="ORF">HAND1043_LOCUS9752</name>
</gene>
<feature type="transmembrane region" description="Helical" evidence="1">
    <location>
        <begin position="1118"/>
        <end position="1137"/>
    </location>
</feature>
<dbReference type="Gene3D" id="3.50.50.60">
    <property type="entry name" value="FAD/NAD(P)-binding domain"/>
    <property type="match status" value="1"/>
</dbReference>
<dbReference type="Gene3D" id="3.40.50.150">
    <property type="entry name" value="Vaccinia Virus protein VP39"/>
    <property type="match status" value="1"/>
</dbReference>
<organism evidence="2">
    <name type="scientific">Hemiselmis andersenii</name>
    <name type="common">Cryptophyte alga</name>
    <dbReference type="NCBI Taxonomy" id="464988"/>
    <lineage>
        <taxon>Eukaryota</taxon>
        <taxon>Cryptophyceae</taxon>
        <taxon>Cryptomonadales</taxon>
        <taxon>Hemiselmidaceae</taxon>
        <taxon>Hemiselmis</taxon>
    </lineage>
</organism>
<dbReference type="Gene3D" id="1.10.405.20">
    <property type="match status" value="1"/>
</dbReference>
<feature type="transmembrane region" description="Helical" evidence="1">
    <location>
        <begin position="961"/>
        <end position="982"/>
    </location>
</feature>
<reference evidence="2" key="1">
    <citation type="submission" date="2021-01" db="EMBL/GenBank/DDBJ databases">
        <authorList>
            <person name="Corre E."/>
            <person name="Pelletier E."/>
            <person name="Niang G."/>
            <person name="Scheremetjew M."/>
            <person name="Finn R."/>
            <person name="Kale V."/>
            <person name="Holt S."/>
            <person name="Cochrane G."/>
            <person name="Meng A."/>
            <person name="Brown T."/>
            <person name="Cohen L."/>
        </authorList>
    </citation>
    <scope>NUCLEOTIDE SEQUENCE</scope>
    <source>
        <strain evidence="2">CCMP441</strain>
    </source>
</reference>
<dbReference type="Gene3D" id="3.30.70.1990">
    <property type="match status" value="1"/>
</dbReference>
<evidence type="ECO:0008006" key="3">
    <source>
        <dbReference type="Google" id="ProtNLM"/>
    </source>
</evidence>
<dbReference type="InterPro" id="IPR036188">
    <property type="entry name" value="FAD/NAD-bd_sf"/>
</dbReference>
<feature type="transmembrane region" description="Helical" evidence="1">
    <location>
        <begin position="922"/>
        <end position="941"/>
    </location>
</feature>